<dbReference type="SMART" id="SM00936">
    <property type="entry name" value="PBP5_C"/>
    <property type="match status" value="1"/>
</dbReference>
<dbReference type="GO" id="GO:0008360">
    <property type="term" value="P:regulation of cell shape"/>
    <property type="evidence" value="ECO:0007669"/>
    <property type="project" value="UniProtKB-KW"/>
</dbReference>
<evidence type="ECO:0000313" key="19">
    <source>
        <dbReference type="Proteomes" id="UP000623172"/>
    </source>
</evidence>
<evidence type="ECO:0000259" key="17">
    <source>
        <dbReference type="SMART" id="SM00936"/>
    </source>
</evidence>
<comment type="pathway">
    <text evidence="2">Cell wall biogenesis; peptidoglycan biosynthesis.</text>
</comment>
<keyword evidence="5 18" id="KW-0121">Carboxypeptidase</keyword>
<evidence type="ECO:0000256" key="2">
    <source>
        <dbReference type="ARBA" id="ARBA00004752"/>
    </source>
</evidence>
<feature type="chain" id="PRO_5037692053" description="serine-type D-Ala-D-Ala carboxypeptidase" evidence="16">
    <location>
        <begin position="24"/>
        <end position="374"/>
    </location>
</feature>
<keyword evidence="19" id="KW-1185">Reference proteome</keyword>
<evidence type="ECO:0000313" key="18">
    <source>
        <dbReference type="EMBL" id="MBC8531191.1"/>
    </source>
</evidence>
<dbReference type="Pfam" id="PF00768">
    <property type="entry name" value="Peptidase_S11"/>
    <property type="match status" value="1"/>
</dbReference>
<evidence type="ECO:0000256" key="14">
    <source>
        <dbReference type="PIRSR" id="PIRSR618044-2"/>
    </source>
</evidence>
<comment type="caution">
    <text evidence="18">The sequence shown here is derived from an EMBL/GenBank/DDBJ whole genome shotgun (WGS) entry which is preliminary data.</text>
</comment>
<keyword evidence="7 16" id="KW-0732">Signal</keyword>
<dbReference type="InterPro" id="IPR001967">
    <property type="entry name" value="Peptidase_S11_N"/>
</dbReference>
<dbReference type="InterPro" id="IPR012907">
    <property type="entry name" value="Peptidase_S11_C"/>
</dbReference>
<evidence type="ECO:0000256" key="4">
    <source>
        <dbReference type="ARBA" id="ARBA00012448"/>
    </source>
</evidence>
<evidence type="ECO:0000256" key="3">
    <source>
        <dbReference type="ARBA" id="ARBA00007164"/>
    </source>
</evidence>
<evidence type="ECO:0000256" key="12">
    <source>
        <dbReference type="ARBA" id="ARBA00034000"/>
    </source>
</evidence>
<dbReference type="Gene3D" id="3.40.710.10">
    <property type="entry name" value="DD-peptidase/beta-lactamase superfamily"/>
    <property type="match status" value="1"/>
</dbReference>
<evidence type="ECO:0000256" key="8">
    <source>
        <dbReference type="ARBA" id="ARBA00022801"/>
    </source>
</evidence>
<dbReference type="InterPro" id="IPR012338">
    <property type="entry name" value="Beta-lactam/transpept-like"/>
</dbReference>
<dbReference type="Gene3D" id="2.60.410.10">
    <property type="entry name" value="D-Ala-D-Ala carboxypeptidase, C-terminal domain"/>
    <property type="match status" value="1"/>
</dbReference>
<keyword evidence="11" id="KW-0961">Cell wall biogenesis/degradation</keyword>
<feature type="active site" description="Acyl-ester intermediate" evidence="13">
    <location>
        <position position="56"/>
    </location>
</feature>
<dbReference type="GO" id="GO:0071555">
    <property type="term" value="P:cell wall organization"/>
    <property type="evidence" value="ECO:0007669"/>
    <property type="project" value="UniProtKB-KW"/>
</dbReference>
<comment type="similarity">
    <text evidence="3 15">Belongs to the peptidase S11 family.</text>
</comment>
<keyword evidence="6" id="KW-0645">Protease</keyword>
<keyword evidence="8" id="KW-0378">Hydrolase</keyword>
<dbReference type="Proteomes" id="UP000623172">
    <property type="component" value="Unassembled WGS sequence"/>
</dbReference>
<dbReference type="AlphaFoldDB" id="A0A926D4N9"/>
<dbReference type="PANTHER" id="PTHR21581:SF33">
    <property type="entry name" value="D-ALANYL-D-ALANINE CARBOXYPEPTIDASE DACB"/>
    <property type="match status" value="1"/>
</dbReference>
<name>A0A926D4N9_9FIRM</name>
<dbReference type="RefSeq" id="WP_249315361.1">
    <property type="nucleotide sequence ID" value="NZ_JACRSR010000001.1"/>
</dbReference>
<feature type="domain" description="Peptidase S11 D-Ala-D-Ala carboxypeptidase A C-terminal" evidence="17">
    <location>
        <begin position="263"/>
        <end position="353"/>
    </location>
</feature>
<dbReference type="PRINTS" id="PR00725">
    <property type="entry name" value="DADACBPTASE1"/>
</dbReference>
<protein>
    <recommendedName>
        <fullName evidence="4">serine-type D-Ala-D-Ala carboxypeptidase</fullName>
        <ecNumber evidence="4">3.4.16.4</ecNumber>
    </recommendedName>
</protein>
<dbReference type="GO" id="GO:0006508">
    <property type="term" value="P:proteolysis"/>
    <property type="evidence" value="ECO:0007669"/>
    <property type="project" value="UniProtKB-KW"/>
</dbReference>
<evidence type="ECO:0000256" key="10">
    <source>
        <dbReference type="ARBA" id="ARBA00022984"/>
    </source>
</evidence>
<feature type="signal peptide" evidence="16">
    <location>
        <begin position="1"/>
        <end position="23"/>
    </location>
</feature>
<comment type="catalytic activity">
    <reaction evidence="12">
        <text>Preferential cleavage: (Ac)2-L-Lys-D-Ala-|-D-Ala. Also transpeptidation of peptidyl-alanyl moieties that are N-acyl substituents of D-alanine.</text>
        <dbReference type="EC" id="3.4.16.4"/>
    </reaction>
</comment>
<dbReference type="InterPro" id="IPR037167">
    <property type="entry name" value="Peptidase_S11_C_sf"/>
</dbReference>
<comment type="function">
    <text evidence="1">Removes C-terminal D-alanyl residues from sugar-peptide cell wall precursors.</text>
</comment>
<keyword evidence="9" id="KW-0133">Cell shape</keyword>
<evidence type="ECO:0000256" key="11">
    <source>
        <dbReference type="ARBA" id="ARBA00023316"/>
    </source>
</evidence>
<dbReference type="EC" id="3.4.16.4" evidence="4"/>
<reference evidence="18" key="1">
    <citation type="submission" date="2020-08" db="EMBL/GenBank/DDBJ databases">
        <title>Genome public.</title>
        <authorList>
            <person name="Liu C."/>
            <person name="Sun Q."/>
        </authorList>
    </citation>
    <scope>NUCLEOTIDE SEQUENCE</scope>
    <source>
        <strain evidence="18">NSJ-53</strain>
    </source>
</reference>
<dbReference type="InterPro" id="IPR015956">
    <property type="entry name" value="Peniciliin-bd_prot_C_sf"/>
</dbReference>
<evidence type="ECO:0000256" key="9">
    <source>
        <dbReference type="ARBA" id="ARBA00022960"/>
    </source>
</evidence>
<evidence type="ECO:0000256" key="6">
    <source>
        <dbReference type="ARBA" id="ARBA00022670"/>
    </source>
</evidence>
<dbReference type="InterPro" id="IPR018044">
    <property type="entry name" value="Peptidase_S11"/>
</dbReference>
<dbReference type="GO" id="GO:0009002">
    <property type="term" value="F:serine-type D-Ala-D-Ala carboxypeptidase activity"/>
    <property type="evidence" value="ECO:0007669"/>
    <property type="project" value="UniProtKB-EC"/>
</dbReference>
<feature type="binding site" evidence="14">
    <location>
        <position position="216"/>
    </location>
    <ligand>
        <name>substrate</name>
    </ligand>
</feature>
<dbReference type="SUPFAM" id="SSF56601">
    <property type="entry name" value="beta-lactamase/transpeptidase-like"/>
    <property type="match status" value="1"/>
</dbReference>
<keyword evidence="10" id="KW-0573">Peptidoglycan synthesis</keyword>
<dbReference type="EMBL" id="JACRSR010000001">
    <property type="protein sequence ID" value="MBC8531191.1"/>
    <property type="molecule type" value="Genomic_DNA"/>
</dbReference>
<feature type="active site" evidence="13">
    <location>
        <position position="111"/>
    </location>
</feature>
<evidence type="ECO:0000256" key="16">
    <source>
        <dbReference type="SAM" id="SignalP"/>
    </source>
</evidence>
<dbReference type="PANTHER" id="PTHR21581">
    <property type="entry name" value="D-ALANYL-D-ALANINE CARBOXYPEPTIDASE"/>
    <property type="match status" value="1"/>
</dbReference>
<dbReference type="GO" id="GO:0009252">
    <property type="term" value="P:peptidoglycan biosynthetic process"/>
    <property type="evidence" value="ECO:0007669"/>
    <property type="project" value="UniProtKB-KW"/>
</dbReference>
<organism evidence="18 19">
    <name type="scientific">Gehongia tenuis</name>
    <dbReference type="NCBI Taxonomy" id="2763655"/>
    <lineage>
        <taxon>Bacteria</taxon>
        <taxon>Bacillati</taxon>
        <taxon>Bacillota</taxon>
        <taxon>Clostridia</taxon>
        <taxon>Christensenellales</taxon>
        <taxon>Christensenellaceae</taxon>
        <taxon>Gehongia</taxon>
    </lineage>
</organism>
<dbReference type="Pfam" id="PF07943">
    <property type="entry name" value="PBP5_C"/>
    <property type="match status" value="1"/>
</dbReference>
<feature type="active site" description="Proton acceptor" evidence="13">
    <location>
        <position position="59"/>
    </location>
</feature>
<evidence type="ECO:0000256" key="5">
    <source>
        <dbReference type="ARBA" id="ARBA00022645"/>
    </source>
</evidence>
<evidence type="ECO:0000256" key="13">
    <source>
        <dbReference type="PIRSR" id="PIRSR618044-1"/>
    </source>
</evidence>
<proteinExistence type="inferred from homology"/>
<evidence type="ECO:0000256" key="15">
    <source>
        <dbReference type="RuleBase" id="RU004016"/>
    </source>
</evidence>
<sequence>MKKTLAILVALFTFFLYTEIACAAPSSSAQAFAVMEASTGRLLYAGNADAELPMASTTKIMTTLVALENGDLDQMITVPKNCVGVEGSSLYVKEGEEYSLRDLLYGLMLRSGNDAAETIAVGLTGSVDGFVELMNQKAAELGCTGTHFVNPHGLTAEGHYTTARDLAKITSAAMQNETFREITGAKSWKMTTGTNPRVINNKNKMLWEYEGANGGKTGYTSAAGRCLVSTAERDGMQLVCVVLNCSPMFEDSKALLDEAFANYHWTKVLASGETMAIAPVENGRGESSVPAVTQGEVWFPLLDGEKARLRLNYDVAEARAPVKTGDSLGTITLTLDEDLSATVPMASAADVEKEQFGDYVRKVMGGWKMFQSSP</sequence>
<evidence type="ECO:0000256" key="1">
    <source>
        <dbReference type="ARBA" id="ARBA00003217"/>
    </source>
</evidence>
<gene>
    <name evidence="18" type="ORF">H8696_04930</name>
</gene>
<dbReference type="SUPFAM" id="SSF69189">
    <property type="entry name" value="Penicillin-binding protein associated domain"/>
    <property type="match status" value="1"/>
</dbReference>
<accession>A0A926D4N9</accession>
<evidence type="ECO:0000256" key="7">
    <source>
        <dbReference type="ARBA" id="ARBA00022729"/>
    </source>
</evidence>